<comment type="subcellular location">
    <subcellularLocation>
        <location evidence="7">Periplasm</location>
    </subcellularLocation>
    <text evidence="7">Is capable of associating with the outer membrane.</text>
</comment>
<dbReference type="PANTHER" id="PTHR47637">
    <property type="entry name" value="CHAPERONE SURA"/>
    <property type="match status" value="1"/>
</dbReference>
<dbReference type="InterPro" id="IPR023058">
    <property type="entry name" value="PPIase_PpiC_CS"/>
</dbReference>
<evidence type="ECO:0000313" key="9">
    <source>
        <dbReference type="EMBL" id="OGI42189.1"/>
    </source>
</evidence>
<dbReference type="InterPro" id="IPR000297">
    <property type="entry name" value="PPIase_PpiC"/>
</dbReference>
<dbReference type="InterPro" id="IPR046357">
    <property type="entry name" value="PPIase_dom_sf"/>
</dbReference>
<dbReference type="InterPro" id="IPR023034">
    <property type="entry name" value="PPIase_SurA"/>
</dbReference>
<keyword evidence="3 7" id="KW-0574">Periplasm</keyword>
<dbReference type="GO" id="GO:0006457">
    <property type="term" value="P:protein folding"/>
    <property type="evidence" value="ECO:0007669"/>
    <property type="project" value="UniProtKB-UniRule"/>
</dbReference>
<keyword evidence="1 7" id="KW-0732">Signal</keyword>
<evidence type="ECO:0000259" key="8">
    <source>
        <dbReference type="PROSITE" id="PS50198"/>
    </source>
</evidence>
<dbReference type="Pfam" id="PF00639">
    <property type="entry name" value="Rotamase"/>
    <property type="match status" value="2"/>
</dbReference>
<feature type="signal peptide" evidence="7">
    <location>
        <begin position="1"/>
        <end position="17"/>
    </location>
</feature>
<gene>
    <name evidence="7" type="primary">surA</name>
    <name evidence="9" type="ORF">A2V92_00725</name>
</gene>
<dbReference type="GO" id="GO:0003755">
    <property type="term" value="F:peptidyl-prolyl cis-trans isomerase activity"/>
    <property type="evidence" value="ECO:0007669"/>
    <property type="project" value="UniProtKB-UniRule"/>
</dbReference>
<keyword evidence="2 7" id="KW-0677">Repeat</keyword>
<dbReference type="Pfam" id="PF09312">
    <property type="entry name" value="SurA_N"/>
    <property type="match status" value="1"/>
</dbReference>
<dbReference type="SUPFAM" id="SSF109998">
    <property type="entry name" value="Triger factor/SurA peptide-binding domain-like"/>
    <property type="match status" value="1"/>
</dbReference>
<dbReference type="Gene3D" id="3.10.50.40">
    <property type="match status" value="2"/>
</dbReference>
<dbReference type="GO" id="GO:0043165">
    <property type="term" value="P:Gram-negative-bacterium-type cell outer membrane assembly"/>
    <property type="evidence" value="ECO:0007669"/>
    <property type="project" value="InterPro"/>
</dbReference>
<evidence type="ECO:0000256" key="7">
    <source>
        <dbReference type="HAMAP-Rule" id="MF_01183"/>
    </source>
</evidence>
<organism evidence="9 10">
    <name type="scientific">Candidatus Muproteobacteria bacterium RBG_16_65_31</name>
    <dbReference type="NCBI Taxonomy" id="1817759"/>
    <lineage>
        <taxon>Bacteria</taxon>
        <taxon>Pseudomonadati</taxon>
        <taxon>Pseudomonadota</taxon>
        <taxon>Candidatus Muproteobacteria</taxon>
    </lineage>
</organism>
<proteinExistence type="inferred from homology"/>
<keyword evidence="5 7" id="KW-0143">Chaperone</keyword>
<dbReference type="InterPro" id="IPR027304">
    <property type="entry name" value="Trigger_fact/SurA_dom_sf"/>
</dbReference>
<comment type="catalytic activity">
    <reaction evidence="7">
        <text>[protein]-peptidylproline (omega=180) = [protein]-peptidylproline (omega=0)</text>
        <dbReference type="Rhea" id="RHEA:16237"/>
        <dbReference type="Rhea" id="RHEA-COMP:10747"/>
        <dbReference type="Rhea" id="RHEA-COMP:10748"/>
        <dbReference type="ChEBI" id="CHEBI:83833"/>
        <dbReference type="ChEBI" id="CHEBI:83834"/>
        <dbReference type="EC" id="5.2.1.8"/>
    </reaction>
</comment>
<evidence type="ECO:0000256" key="2">
    <source>
        <dbReference type="ARBA" id="ARBA00022737"/>
    </source>
</evidence>
<comment type="function">
    <text evidence="7">Chaperone involved in the correct folding and assembly of outer membrane proteins. Recognizes specific patterns of aromatic residues and the orientation of their side chains, which are found more frequently in integral outer membrane proteins. May act in both early periplasmic and late outer membrane-associated steps of protein maturation.</text>
</comment>
<evidence type="ECO:0000256" key="6">
    <source>
        <dbReference type="ARBA" id="ARBA00023235"/>
    </source>
</evidence>
<name>A0A1F6TAT6_9PROT</name>
<dbReference type="EC" id="5.2.1.8" evidence="7"/>
<feature type="domain" description="PpiC" evidence="8">
    <location>
        <begin position="170"/>
        <end position="271"/>
    </location>
</feature>
<evidence type="ECO:0000256" key="1">
    <source>
        <dbReference type="ARBA" id="ARBA00022729"/>
    </source>
</evidence>
<dbReference type="SUPFAM" id="SSF54534">
    <property type="entry name" value="FKBP-like"/>
    <property type="match status" value="2"/>
</dbReference>
<protein>
    <recommendedName>
        <fullName evidence="7">Chaperone SurA</fullName>
    </recommendedName>
    <alternativeName>
        <fullName evidence="7">Peptidyl-prolyl cis-trans isomerase SurA</fullName>
        <shortName evidence="7">PPIase SurA</shortName>
        <ecNumber evidence="7">5.2.1.8</ecNumber>
    </alternativeName>
    <alternativeName>
        <fullName evidence="7">Rotamase SurA</fullName>
    </alternativeName>
</protein>
<dbReference type="PROSITE" id="PS50198">
    <property type="entry name" value="PPIC_PPIASE_2"/>
    <property type="match status" value="2"/>
</dbReference>
<evidence type="ECO:0000256" key="5">
    <source>
        <dbReference type="ARBA" id="ARBA00023186"/>
    </source>
</evidence>
<dbReference type="AlphaFoldDB" id="A0A1F6TAT6"/>
<accession>A0A1F6TAT6</accession>
<keyword evidence="4 7" id="KW-0697">Rotamase</keyword>
<reference evidence="9 10" key="1">
    <citation type="journal article" date="2016" name="Nat. Commun.">
        <title>Thousands of microbial genomes shed light on interconnected biogeochemical processes in an aquifer system.</title>
        <authorList>
            <person name="Anantharaman K."/>
            <person name="Brown C.T."/>
            <person name="Hug L.A."/>
            <person name="Sharon I."/>
            <person name="Castelle C.J."/>
            <person name="Probst A.J."/>
            <person name="Thomas B.C."/>
            <person name="Singh A."/>
            <person name="Wilkins M.J."/>
            <person name="Karaoz U."/>
            <person name="Brodie E.L."/>
            <person name="Williams K.H."/>
            <person name="Hubbard S.S."/>
            <person name="Banfield J.F."/>
        </authorList>
    </citation>
    <scope>NUCLEOTIDE SEQUENCE [LARGE SCALE GENOMIC DNA]</scope>
</reference>
<dbReference type="InterPro" id="IPR015391">
    <property type="entry name" value="SurA_N"/>
</dbReference>
<dbReference type="EMBL" id="MFST01000157">
    <property type="protein sequence ID" value="OGI42189.1"/>
    <property type="molecule type" value="Genomic_DNA"/>
</dbReference>
<dbReference type="HAMAP" id="MF_01183">
    <property type="entry name" value="Chaperone_SurA"/>
    <property type="match status" value="1"/>
</dbReference>
<dbReference type="InterPro" id="IPR050280">
    <property type="entry name" value="OMP_Chaperone_SurA"/>
</dbReference>
<dbReference type="PANTHER" id="PTHR47637:SF1">
    <property type="entry name" value="CHAPERONE SURA"/>
    <property type="match status" value="1"/>
</dbReference>
<dbReference type="GO" id="GO:0030288">
    <property type="term" value="C:outer membrane-bounded periplasmic space"/>
    <property type="evidence" value="ECO:0007669"/>
    <property type="project" value="InterPro"/>
</dbReference>
<dbReference type="PROSITE" id="PS01096">
    <property type="entry name" value="PPIC_PPIASE_1"/>
    <property type="match status" value="1"/>
</dbReference>
<dbReference type="Proteomes" id="UP000179344">
    <property type="component" value="Unassembled WGS sequence"/>
</dbReference>
<dbReference type="GO" id="GO:0050821">
    <property type="term" value="P:protein stabilization"/>
    <property type="evidence" value="ECO:0007669"/>
    <property type="project" value="InterPro"/>
</dbReference>
<evidence type="ECO:0000313" key="10">
    <source>
        <dbReference type="Proteomes" id="UP000179344"/>
    </source>
</evidence>
<evidence type="ECO:0000256" key="4">
    <source>
        <dbReference type="ARBA" id="ARBA00023110"/>
    </source>
</evidence>
<evidence type="ECO:0000256" key="3">
    <source>
        <dbReference type="ARBA" id="ARBA00022764"/>
    </source>
</evidence>
<comment type="caution">
    <text evidence="9">The sequence shown here is derived from an EMBL/GenBank/DDBJ whole genome shotgun (WGS) entry which is preliminary data.</text>
</comment>
<sequence precursor="true">MPAAALLLLVAAAPLGAAVPVDDVDRIAAVVNDEVITETELSMRLAETKKQLALEKIKAPTDAILKRQVLERMIMERVQLQLAAKSGIRVGDEDVEQALRNIARRNKTTPENFIKTLARRGLDPAAFRNQVHDQLSIQHLVEREINNRVTVTEAEITGFLEDQENRARVSLEYNIAHIFIAIPESAAPETIQASKQRADDILRQLRQGGDFGQAAISHSTGAEALKGGGLGWKKAGQLPELFLAALGKMRKGEVSDVLRGPNGFHIIKLNDKRGEMAAAAAVTQTHARHILLRPSEILGAEEARKKLLQLRGRIENGEDFAALARAHSEDTASAAEGGDLGWISPGQTVPDFEKAMSALKPGQLSAPVPTSFGLHLIQVLGRRSQDISQERNRAAARGQIHARKADERYEQWLRQLRDEAYVEYMENE</sequence>
<dbReference type="Gene3D" id="1.10.4030.10">
    <property type="entry name" value="Porin chaperone SurA, peptide-binding domain"/>
    <property type="match status" value="1"/>
</dbReference>
<feature type="domain" description="PpiC" evidence="8">
    <location>
        <begin position="282"/>
        <end position="381"/>
    </location>
</feature>
<comment type="domain">
    <text evidence="7">The PPIase activity resides only in the second parvulin domain. The N-terminal region and the C-terminal tail are necessary and sufficient for the chaperone activity of SurA. The PPIase activity is dispensable for SurA to function as a chaperone. The N-terminal region and the C-terminal tail are also required for porin recognition.</text>
</comment>
<dbReference type="GO" id="GO:0042277">
    <property type="term" value="F:peptide binding"/>
    <property type="evidence" value="ECO:0007669"/>
    <property type="project" value="InterPro"/>
</dbReference>
<keyword evidence="6 7" id="KW-0413">Isomerase</keyword>
<feature type="chain" id="PRO_5009355398" description="Chaperone SurA" evidence="7">
    <location>
        <begin position="18"/>
        <end position="428"/>
    </location>
</feature>
<dbReference type="GO" id="GO:0051082">
    <property type="term" value="F:unfolded protein binding"/>
    <property type="evidence" value="ECO:0007669"/>
    <property type="project" value="UniProtKB-UniRule"/>
</dbReference>